<feature type="transmembrane region" description="Helical" evidence="1">
    <location>
        <begin position="75"/>
        <end position="98"/>
    </location>
</feature>
<dbReference type="RefSeq" id="WP_084755464.1">
    <property type="nucleotide sequence ID" value="NZ_FRAP01000016.1"/>
</dbReference>
<dbReference type="Proteomes" id="UP000184363">
    <property type="component" value="Unassembled WGS sequence"/>
</dbReference>
<dbReference type="GO" id="GO:0004175">
    <property type="term" value="F:endopeptidase activity"/>
    <property type="evidence" value="ECO:0007669"/>
    <property type="project" value="UniProtKB-ARBA"/>
</dbReference>
<feature type="domain" description="CAAX prenyl protease 2/Lysostaphin resistance protein A-like" evidence="2">
    <location>
        <begin position="155"/>
        <end position="247"/>
    </location>
</feature>
<gene>
    <name evidence="3" type="ORF">SAMN05443637_116104</name>
</gene>
<keyword evidence="3" id="KW-0378">Hydrolase</keyword>
<dbReference type="GO" id="GO:0080120">
    <property type="term" value="P:CAAX-box protein maturation"/>
    <property type="evidence" value="ECO:0007669"/>
    <property type="project" value="UniProtKB-ARBA"/>
</dbReference>
<feature type="transmembrane region" description="Helical" evidence="1">
    <location>
        <begin position="144"/>
        <end position="168"/>
    </location>
</feature>
<dbReference type="EMBL" id="FRAP01000016">
    <property type="protein sequence ID" value="SHL02376.1"/>
    <property type="molecule type" value="Genomic_DNA"/>
</dbReference>
<feature type="transmembrane region" description="Helical" evidence="1">
    <location>
        <begin position="31"/>
        <end position="55"/>
    </location>
</feature>
<keyword evidence="1" id="KW-1133">Transmembrane helix</keyword>
<feature type="transmembrane region" description="Helical" evidence="1">
    <location>
        <begin position="237"/>
        <end position="258"/>
    </location>
</feature>
<name>A0A1M6X8V9_PSETH</name>
<organism evidence="3 4">
    <name type="scientific">Pseudonocardia thermophila</name>
    <dbReference type="NCBI Taxonomy" id="1848"/>
    <lineage>
        <taxon>Bacteria</taxon>
        <taxon>Bacillati</taxon>
        <taxon>Actinomycetota</taxon>
        <taxon>Actinomycetes</taxon>
        <taxon>Pseudonocardiales</taxon>
        <taxon>Pseudonocardiaceae</taxon>
        <taxon>Pseudonocardia</taxon>
    </lineage>
</organism>
<dbReference type="GO" id="GO:0006508">
    <property type="term" value="P:proteolysis"/>
    <property type="evidence" value="ECO:0007669"/>
    <property type="project" value="UniProtKB-KW"/>
</dbReference>
<dbReference type="InterPro" id="IPR003675">
    <property type="entry name" value="Rce1/LyrA-like_dom"/>
</dbReference>
<dbReference type="PANTHER" id="PTHR36435">
    <property type="entry name" value="SLR1288 PROTEIN"/>
    <property type="match status" value="1"/>
</dbReference>
<dbReference type="InterPro" id="IPR052710">
    <property type="entry name" value="CAAX_protease"/>
</dbReference>
<feature type="transmembrane region" description="Helical" evidence="1">
    <location>
        <begin position="189"/>
        <end position="208"/>
    </location>
</feature>
<reference evidence="3 4" key="1">
    <citation type="submission" date="2016-11" db="EMBL/GenBank/DDBJ databases">
        <authorList>
            <person name="Jaros S."/>
            <person name="Januszkiewicz K."/>
            <person name="Wedrychowicz H."/>
        </authorList>
    </citation>
    <scope>NUCLEOTIDE SEQUENCE [LARGE SCALE GENOMIC DNA]</scope>
    <source>
        <strain evidence="3 4">DSM 43832</strain>
    </source>
</reference>
<keyword evidence="1" id="KW-0472">Membrane</keyword>
<evidence type="ECO:0000256" key="1">
    <source>
        <dbReference type="SAM" id="Phobius"/>
    </source>
</evidence>
<dbReference type="OrthoDB" id="2680086at2"/>
<protein>
    <submittedName>
        <fullName evidence="3">CAAX protease self-immunity</fullName>
    </submittedName>
</protein>
<dbReference type="PANTHER" id="PTHR36435:SF1">
    <property type="entry name" value="CAAX AMINO TERMINAL PROTEASE FAMILY PROTEIN"/>
    <property type="match status" value="1"/>
</dbReference>
<feature type="transmembrane region" description="Helical" evidence="1">
    <location>
        <begin position="214"/>
        <end position="230"/>
    </location>
</feature>
<feature type="transmembrane region" description="Helical" evidence="1">
    <location>
        <begin position="270"/>
        <end position="291"/>
    </location>
</feature>
<evidence type="ECO:0000313" key="4">
    <source>
        <dbReference type="Proteomes" id="UP000184363"/>
    </source>
</evidence>
<evidence type="ECO:0000313" key="3">
    <source>
        <dbReference type="EMBL" id="SHL02376.1"/>
    </source>
</evidence>
<feature type="transmembrane region" description="Helical" evidence="1">
    <location>
        <begin position="119"/>
        <end position="138"/>
    </location>
</feature>
<keyword evidence="3" id="KW-0645">Protease</keyword>
<keyword evidence="4" id="KW-1185">Reference proteome</keyword>
<accession>A0A1M6X8V9</accession>
<dbReference type="AlphaFoldDB" id="A0A1M6X8V9"/>
<sequence>MTSDVLPTERPVGVPYHRVLADGERRIGRGIAALALLLGGLLGFAGALGALGAAIDAALGRTSIVTGGTEFTPVLQASTLLPVALLLPWSMLIQRWLYGVRGASLHSVAYRFRFDVFGRALFVVGPIWVVYITALVLLSPSGQAAWAVADLLAMFVVVLLLTPLQAAAEEYGFRGLAFRVAASWGRGPRTALALGVGVSSLLFALVHFSTDPWLNLYYLTFGVSLALITWRTGGVETAVVIHAVNNTLLFLLALVLHADLTDAFDRSAGAGSIGMLVPCAVLAATTAVVWLRTRGRGPALTA</sequence>
<proteinExistence type="predicted"/>
<dbReference type="STRING" id="1848.SAMN05443637_116104"/>
<keyword evidence="1" id="KW-0812">Transmembrane</keyword>
<dbReference type="Pfam" id="PF02517">
    <property type="entry name" value="Rce1-like"/>
    <property type="match status" value="1"/>
</dbReference>
<evidence type="ECO:0000259" key="2">
    <source>
        <dbReference type="Pfam" id="PF02517"/>
    </source>
</evidence>